<keyword evidence="1" id="KW-0812">Transmembrane</keyword>
<dbReference type="HOGENOM" id="CLU_1117103_0_0_1"/>
<protein>
    <submittedName>
        <fullName evidence="2">Uncharacterized protein</fullName>
    </submittedName>
</protein>
<dbReference type="EnsemblPlants" id="LPERR02G08100.1">
    <property type="protein sequence ID" value="LPERR02G08100.1"/>
    <property type="gene ID" value="LPERR02G08100"/>
</dbReference>
<keyword evidence="1" id="KW-1133">Transmembrane helix</keyword>
<evidence type="ECO:0000313" key="3">
    <source>
        <dbReference type="Proteomes" id="UP000032180"/>
    </source>
</evidence>
<reference evidence="2" key="3">
    <citation type="submission" date="2015-04" db="UniProtKB">
        <authorList>
            <consortium name="EnsemblPlants"/>
        </authorList>
    </citation>
    <scope>IDENTIFICATION</scope>
</reference>
<evidence type="ECO:0000313" key="2">
    <source>
        <dbReference type="EnsemblPlants" id="LPERR02G08100.1"/>
    </source>
</evidence>
<feature type="transmembrane region" description="Helical" evidence="1">
    <location>
        <begin position="66"/>
        <end position="85"/>
    </location>
</feature>
<feature type="transmembrane region" description="Helical" evidence="1">
    <location>
        <begin position="147"/>
        <end position="169"/>
    </location>
</feature>
<keyword evidence="3" id="KW-1185">Reference proteome</keyword>
<keyword evidence="1" id="KW-0472">Membrane</keyword>
<dbReference type="Gramene" id="LPERR02G08100.1">
    <property type="protein sequence ID" value="LPERR02G08100.1"/>
    <property type="gene ID" value="LPERR02G08100"/>
</dbReference>
<evidence type="ECO:0000256" key="1">
    <source>
        <dbReference type="SAM" id="Phobius"/>
    </source>
</evidence>
<reference evidence="3" key="2">
    <citation type="submission" date="2013-12" db="EMBL/GenBank/DDBJ databases">
        <authorList>
            <person name="Yu Y."/>
            <person name="Lee S."/>
            <person name="de Baynast K."/>
            <person name="Wissotski M."/>
            <person name="Liu L."/>
            <person name="Talag J."/>
            <person name="Goicoechea J."/>
            <person name="Angelova A."/>
            <person name="Jetty R."/>
            <person name="Kudrna D."/>
            <person name="Golser W."/>
            <person name="Rivera L."/>
            <person name="Zhang J."/>
            <person name="Wing R."/>
        </authorList>
    </citation>
    <scope>NUCLEOTIDE SEQUENCE</scope>
</reference>
<proteinExistence type="predicted"/>
<sequence>MVHYARGKGNNVFKVVRVKTEKCIKNNSRSSRRSSLEHMESGGLLESGDRCLDNINMVIHPMCCVGWTWVACICCVLMLFAFYLVNLQTQPPDLRSLHLDNNNLENLALSTTIPFAPSPVAVELFKLRKLMMMTLPPPPPSLTAGGHVARAAAAAAAAVGIVCLLLWLVSMWRRDVNALDFSEKTEENLVHNLVERNTVGRTAAGEPLYCVVIEQDGRNDRYRTVIVKKLEIDDHNDTRDHLEIRTRWG</sequence>
<organism evidence="2 3">
    <name type="scientific">Leersia perrieri</name>
    <dbReference type="NCBI Taxonomy" id="77586"/>
    <lineage>
        <taxon>Eukaryota</taxon>
        <taxon>Viridiplantae</taxon>
        <taxon>Streptophyta</taxon>
        <taxon>Embryophyta</taxon>
        <taxon>Tracheophyta</taxon>
        <taxon>Spermatophyta</taxon>
        <taxon>Magnoliopsida</taxon>
        <taxon>Liliopsida</taxon>
        <taxon>Poales</taxon>
        <taxon>Poaceae</taxon>
        <taxon>BOP clade</taxon>
        <taxon>Oryzoideae</taxon>
        <taxon>Oryzeae</taxon>
        <taxon>Oryzinae</taxon>
        <taxon>Leersia</taxon>
    </lineage>
</organism>
<dbReference type="AlphaFoldDB" id="A0A0D9VDZ9"/>
<accession>A0A0D9VDZ9</accession>
<dbReference type="Proteomes" id="UP000032180">
    <property type="component" value="Chromosome 2"/>
</dbReference>
<reference evidence="2 3" key="1">
    <citation type="submission" date="2012-08" db="EMBL/GenBank/DDBJ databases">
        <title>Oryza genome evolution.</title>
        <authorList>
            <person name="Wing R.A."/>
        </authorList>
    </citation>
    <scope>NUCLEOTIDE SEQUENCE</scope>
</reference>
<name>A0A0D9VDZ9_9ORYZ</name>